<dbReference type="InterPro" id="IPR032593">
    <property type="entry name" value="DUF4907"/>
</dbReference>
<name>A0A3N0E7I8_SINP1</name>
<dbReference type="Proteomes" id="UP000267469">
    <property type="component" value="Unassembled WGS sequence"/>
</dbReference>
<comment type="caution">
    <text evidence="1">The sequence shown here is derived from an EMBL/GenBank/DDBJ whole genome shotgun (WGS) entry which is preliminary data.</text>
</comment>
<gene>
    <name evidence="1" type="ORF">ED312_14770</name>
</gene>
<accession>A0A3N0E7I8</accession>
<evidence type="ECO:0000313" key="2">
    <source>
        <dbReference type="Proteomes" id="UP000267469"/>
    </source>
</evidence>
<reference evidence="1 2" key="1">
    <citation type="submission" date="2018-10" db="EMBL/GenBank/DDBJ databases">
        <title>Sinomicrobium pectinilyticum sp. nov., a pectinase-producing bacterium isolated from alkaline and saline soil, and emended description of the genus Sinomicrobium.</title>
        <authorList>
            <person name="Cheng B."/>
            <person name="Li C."/>
            <person name="Lai Q."/>
            <person name="Du M."/>
            <person name="Shao Z."/>
            <person name="Xu P."/>
            <person name="Yang C."/>
        </authorList>
    </citation>
    <scope>NUCLEOTIDE SEQUENCE [LARGE SCALE GENOMIC DNA]</scope>
    <source>
        <strain evidence="1 2">5DNS001</strain>
    </source>
</reference>
<organism evidence="1 2">
    <name type="scientific">Sinomicrobium pectinilyticum</name>
    <dbReference type="NCBI Taxonomy" id="1084421"/>
    <lineage>
        <taxon>Bacteria</taxon>
        <taxon>Pseudomonadati</taxon>
        <taxon>Bacteroidota</taxon>
        <taxon>Flavobacteriia</taxon>
        <taxon>Flavobacteriales</taxon>
        <taxon>Flavobacteriaceae</taxon>
        <taxon>Sinomicrobium</taxon>
    </lineage>
</organism>
<proteinExistence type="predicted"/>
<sequence>MYMRKSVLILGGILLIGIAVVYLFDLQRRDRIVTEVVQVPGGYGYLVKSGDKILIRQEMIPSIQKTSPFCTYNDAKAVASLVRQKIIKKEIPAITKEELKALHVRINCLDLAN</sequence>
<dbReference type="Pfam" id="PF16250">
    <property type="entry name" value="DUF4907"/>
    <property type="match status" value="1"/>
</dbReference>
<dbReference type="EMBL" id="RJTM01000102">
    <property type="protein sequence ID" value="RNL83739.1"/>
    <property type="molecule type" value="Genomic_DNA"/>
</dbReference>
<dbReference type="OrthoDB" id="674043at2"/>
<dbReference type="AlphaFoldDB" id="A0A3N0E7I8"/>
<evidence type="ECO:0000313" key="1">
    <source>
        <dbReference type="EMBL" id="RNL83739.1"/>
    </source>
</evidence>
<protein>
    <submittedName>
        <fullName evidence="1">DUF4907 domain-containing protein</fullName>
    </submittedName>
</protein>
<keyword evidence="2" id="KW-1185">Reference proteome</keyword>